<sequence>MTITDRGLQLEGRQGECETLDRLVADLRAGRSTALVLRGEAGIGKTALLDYLEAHSSSCRIARAAGIESEMELAFGGLHQLCTQFHPRLPDPRYQALSTAFGLTAGTPPDRFQVGLAMLNLLAETAEDRPLICLIDDAQWLDRVSAQTLAFVARRLLAERVALVFAIREPSEPQELTGLPELVVTGLGYGDARALLDTTITAAVDERVRDRFVAETRGNPLALIELPRDLPTGQLASGLGLPDELAAKIEAGYLRRIQPLPEQTRLLLLTAAAEPVGDASLLWRAAELLGIDSGAADVAESSDLIDIGARIRFRHPLIRSAVYRAASPEDQRTVHRALAAATDAVLDPDRRAWHRACATVGLDEAVAAELDNAAGRAQARGGVAAAAVLLQRAAELTPDPRRRAERALTAAGTKFDAGEPDAAYDLLAAAELGPVDDLHRARLARLRARIDVARGRGREAGPMLLKAAIRLEDLHDPSARDTYLEALGAAVFAGRLGVDHGVENAAEAARAAGSASSPSGPMELLLDGVAMRFTDGYAAAVPALKTALHSFRAAADLGDEKVVHWLWRGCPVAVELWDDDAWHELAGRGLELARGLGVLGVLPGALSYRAGVHLHAGEFGAASILVAESEAIAAATGNAPIREGRLMLAAWRGEKTAALESITIGIREAIERGEGRALSLARLATAVLCNGLGHYEAALDAARTASAQEDLGFFGWSLAEYVEAAARSNARAEAVGALQQLQERTQAAGTDWALGILARSAALLADGPAAEALYQESIERLASTRIAVQLARTHLLYGEWLRREHRRTDAQLELRLAHDSLADSGAMAFAERARSELAGIGETTGEHAVGSHGVLTAKEAQIAHLAATGLTNQEIGLQLFLSPHTVDWHLRKVFSKLSVTSRRQLDVTVIDAMTPVSAG</sequence>
<evidence type="ECO:0000313" key="4">
    <source>
        <dbReference type="EMBL" id="RZU11151.1"/>
    </source>
</evidence>
<feature type="domain" description="HTH luxR-type" evidence="3">
    <location>
        <begin position="848"/>
        <end position="913"/>
    </location>
</feature>
<evidence type="ECO:0000256" key="1">
    <source>
        <dbReference type="ARBA" id="ARBA00022741"/>
    </source>
</evidence>
<keyword evidence="2" id="KW-0067">ATP-binding</keyword>
<keyword evidence="1" id="KW-0547">Nucleotide-binding</keyword>
<evidence type="ECO:0000256" key="2">
    <source>
        <dbReference type="ARBA" id="ARBA00022840"/>
    </source>
</evidence>
<dbReference type="Pfam" id="PF00196">
    <property type="entry name" value="GerE"/>
    <property type="match status" value="1"/>
</dbReference>
<dbReference type="EMBL" id="SHKR01000015">
    <property type="protein sequence ID" value="RZU11151.1"/>
    <property type="molecule type" value="Genomic_DNA"/>
</dbReference>
<protein>
    <submittedName>
        <fullName evidence="4">Regulatory LuxR family protein</fullName>
    </submittedName>
</protein>
<dbReference type="AlphaFoldDB" id="A0A4Q7WM59"/>
<dbReference type="GO" id="GO:0004016">
    <property type="term" value="F:adenylate cyclase activity"/>
    <property type="evidence" value="ECO:0007669"/>
    <property type="project" value="TreeGrafter"/>
</dbReference>
<keyword evidence="5" id="KW-1185">Reference proteome</keyword>
<evidence type="ECO:0000313" key="5">
    <source>
        <dbReference type="Proteomes" id="UP000292027"/>
    </source>
</evidence>
<dbReference type="GO" id="GO:0003677">
    <property type="term" value="F:DNA binding"/>
    <property type="evidence" value="ECO:0007669"/>
    <property type="project" value="InterPro"/>
</dbReference>
<dbReference type="InterPro" id="IPR036388">
    <property type="entry name" value="WH-like_DNA-bd_sf"/>
</dbReference>
<dbReference type="OrthoDB" id="134712at2"/>
<reference evidence="4 5" key="1">
    <citation type="journal article" date="2015" name="Stand. Genomic Sci.">
        <title>Genomic Encyclopedia of Bacterial and Archaeal Type Strains, Phase III: the genomes of soil and plant-associated and newly described type strains.</title>
        <authorList>
            <person name="Whitman W.B."/>
            <person name="Woyke T."/>
            <person name="Klenk H.P."/>
            <person name="Zhou Y."/>
            <person name="Lilburn T.G."/>
            <person name="Beck B.J."/>
            <person name="De Vos P."/>
            <person name="Vandamme P."/>
            <person name="Eisen J.A."/>
            <person name="Garrity G."/>
            <person name="Hugenholtz P."/>
            <person name="Kyrpides N.C."/>
        </authorList>
    </citation>
    <scope>NUCLEOTIDE SEQUENCE [LARGE SCALE GENOMIC DNA]</scope>
    <source>
        <strain evidence="4 5">VKM Ac-2540</strain>
    </source>
</reference>
<dbReference type="PROSITE" id="PS50043">
    <property type="entry name" value="HTH_LUXR_2"/>
    <property type="match status" value="1"/>
</dbReference>
<dbReference type="InterPro" id="IPR027417">
    <property type="entry name" value="P-loop_NTPase"/>
</dbReference>
<name>A0A4Q7WM59_9ACTN</name>
<dbReference type="GO" id="GO:0005524">
    <property type="term" value="F:ATP binding"/>
    <property type="evidence" value="ECO:0007669"/>
    <property type="project" value="UniProtKB-KW"/>
</dbReference>
<dbReference type="Proteomes" id="UP000292027">
    <property type="component" value="Unassembled WGS sequence"/>
</dbReference>
<organism evidence="4 5">
    <name type="scientific">Kribbella rubisoli</name>
    <dbReference type="NCBI Taxonomy" id="3075929"/>
    <lineage>
        <taxon>Bacteria</taxon>
        <taxon>Bacillati</taxon>
        <taxon>Actinomycetota</taxon>
        <taxon>Actinomycetes</taxon>
        <taxon>Propionibacteriales</taxon>
        <taxon>Kribbellaceae</taxon>
        <taxon>Kribbella</taxon>
    </lineage>
</organism>
<dbReference type="GO" id="GO:0005737">
    <property type="term" value="C:cytoplasm"/>
    <property type="evidence" value="ECO:0007669"/>
    <property type="project" value="TreeGrafter"/>
</dbReference>
<evidence type="ECO:0000259" key="3">
    <source>
        <dbReference type="PROSITE" id="PS50043"/>
    </source>
</evidence>
<dbReference type="CDD" id="cd06170">
    <property type="entry name" value="LuxR_C_like"/>
    <property type="match status" value="1"/>
</dbReference>
<dbReference type="PANTHER" id="PTHR16305">
    <property type="entry name" value="TESTICULAR SOLUBLE ADENYLYL CYCLASE"/>
    <property type="match status" value="1"/>
</dbReference>
<dbReference type="SUPFAM" id="SSF52540">
    <property type="entry name" value="P-loop containing nucleoside triphosphate hydrolases"/>
    <property type="match status" value="1"/>
</dbReference>
<accession>A0A4Q7WM59</accession>
<dbReference type="Pfam" id="PF13191">
    <property type="entry name" value="AAA_16"/>
    <property type="match status" value="1"/>
</dbReference>
<dbReference type="Gene3D" id="1.10.10.10">
    <property type="entry name" value="Winged helix-like DNA-binding domain superfamily/Winged helix DNA-binding domain"/>
    <property type="match status" value="1"/>
</dbReference>
<dbReference type="InterPro" id="IPR000792">
    <property type="entry name" value="Tscrpt_reg_LuxR_C"/>
</dbReference>
<gene>
    <name evidence="4" type="ORF">EV645_6310</name>
</gene>
<dbReference type="RefSeq" id="WP_130447632.1">
    <property type="nucleotide sequence ID" value="NZ_SHKR01000015.1"/>
</dbReference>
<dbReference type="InterPro" id="IPR041664">
    <property type="entry name" value="AAA_16"/>
</dbReference>
<dbReference type="GO" id="GO:0006355">
    <property type="term" value="P:regulation of DNA-templated transcription"/>
    <property type="evidence" value="ECO:0007669"/>
    <property type="project" value="InterPro"/>
</dbReference>
<proteinExistence type="predicted"/>
<dbReference type="SUPFAM" id="SSF46894">
    <property type="entry name" value="C-terminal effector domain of the bipartite response regulators"/>
    <property type="match status" value="1"/>
</dbReference>
<dbReference type="PANTHER" id="PTHR16305:SF35">
    <property type="entry name" value="TRANSCRIPTIONAL ACTIVATOR DOMAIN"/>
    <property type="match status" value="1"/>
</dbReference>
<dbReference type="PRINTS" id="PR00038">
    <property type="entry name" value="HTHLUXR"/>
</dbReference>
<dbReference type="InterPro" id="IPR016032">
    <property type="entry name" value="Sig_transdc_resp-reg_C-effctor"/>
</dbReference>
<comment type="caution">
    <text evidence="4">The sequence shown here is derived from an EMBL/GenBank/DDBJ whole genome shotgun (WGS) entry which is preliminary data.</text>
</comment>
<dbReference type="SMART" id="SM00421">
    <property type="entry name" value="HTH_LUXR"/>
    <property type="match status" value="1"/>
</dbReference>